<reference evidence="6" key="2">
    <citation type="journal article" date="2023" name="IMA Fungus">
        <title>Comparative genomic study of the Penicillium genus elucidates a diverse pangenome and 15 lateral gene transfer events.</title>
        <authorList>
            <person name="Petersen C."/>
            <person name="Sorensen T."/>
            <person name="Nielsen M.R."/>
            <person name="Sondergaard T.E."/>
            <person name="Sorensen J.L."/>
            <person name="Fitzpatrick D.A."/>
            <person name="Frisvad J.C."/>
            <person name="Nielsen K.L."/>
        </authorList>
    </citation>
    <scope>NUCLEOTIDE SEQUENCE</scope>
    <source>
        <strain evidence="6">IBT 16125</strain>
    </source>
</reference>
<dbReference type="PANTHER" id="PTHR43201">
    <property type="entry name" value="ACYL-COA SYNTHETASE"/>
    <property type="match status" value="1"/>
</dbReference>
<dbReference type="PANTHER" id="PTHR43201:SF5">
    <property type="entry name" value="MEDIUM-CHAIN ACYL-COA LIGASE ACSF2, MITOCHONDRIAL"/>
    <property type="match status" value="1"/>
</dbReference>
<dbReference type="AlphaFoldDB" id="A0AAD6CBB9"/>
<dbReference type="InterPro" id="IPR000873">
    <property type="entry name" value="AMP-dep_synth/lig_dom"/>
</dbReference>
<comment type="caution">
    <text evidence="6">The sequence shown here is derived from an EMBL/GenBank/DDBJ whole genome shotgun (WGS) entry which is preliminary data.</text>
</comment>
<keyword evidence="3" id="KW-1133">Transmembrane helix</keyword>
<dbReference type="SUPFAM" id="SSF56801">
    <property type="entry name" value="Acetyl-CoA synthetase-like"/>
    <property type="match status" value="1"/>
</dbReference>
<feature type="transmembrane region" description="Helical" evidence="3">
    <location>
        <begin position="112"/>
        <end position="134"/>
    </location>
</feature>
<evidence type="ECO:0000313" key="7">
    <source>
        <dbReference type="Proteomes" id="UP001213681"/>
    </source>
</evidence>
<dbReference type="InterPro" id="IPR045851">
    <property type="entry name" value="AMP-bd_C_sf"/>
</dbReference>
<evidence type="ECO:0000259" key="4">
    <source>
        <dbReference type="Pfam" id="PF00501"/>
    </source>
</evidence>
<evidence type="ECO:0000256" key="2">
    <source>
        <dbReference type="ARBA" id="ARBA00022598"/>
    </source>
</evidence>
<gene>
    <name evidence="6" type="ORF">N7458_001253</name>
</gene>
<dbReference type="GeneID" id="81594879"/>
<dbReference type="RefSeq" id="XP_056768743.1">
    <property type="nucleotide sequence ID" value="XM_056904636.1"/>
</dbReference>
<keyword evidence="3" id="KW-0472">Membrane</keyword>
<feature type="domain" description="AMP-binding enzyme C-terminal" evidence="5">
    <location>
        <begin position="463"/>
        <end position="546"/>
    </location>
</feature>
<protein>
    <recommendedName>
        <fullName evidence="8">AMP-dependent synthetase/ligase domain-containing protein</fullName>
    </recommendedName>
</protein>
<evidence type="ECO:0000313" key="6">
    <source>
        <dbReference type="EMBL" id="KAJ5459701.1"/>
    </source>
</evidence>
<evidence type="ECO:0008006" key="8">
    <source>
        <dbReference type="Google" id="ProtNLM"/>
    </source>
</evidence>
<evidence type="ECO:0000256" key="1">
    <source>
        <dbReference type="ARBA" id="ARBA00006432"/>
    </source>
</evidence>
<dbReference type="GO" id="GO:0006631">
    <property type="term" value="P:fatty acid metabolic process"/>
    <property type="evidence" value="ECO:0007669"/>
    <property type="project" value="TreeGrafter"/>
</dbReference>
<organism evidence="6 7">
    <name type="scientific">Penicillium daleae</name>
    <dbReference type="NCBI Taxonomy" id="63821"/>
    <lineage>
        <taxon>Eukaryota</taxon>
        <taxon>Fungi</taxon>
        <taxon>Dikarya</taxon>
        <taxon>Ascomycota</taxon>
        <taxon>Pezizomycotina</taxon>
        <taxon>Eurotiomycetes</taxon>
        <taxon>Eurotiomycetidae</taxon>
        <taxon>Eurotiales</taxon>
        <taxon>Aspergillaceae</taxon>
        <taxon>Penicillium</taxon>
    </lineage>
</organism>
<name>A0AAD6CBB9_9EURO</name>
<feature type="domain" description="AMP-dependent synthetase/ligase" evidence="4">
    <location>
        <begin position="289"/>
        <end position="410"/>
    </location>
</feature>
<evidence type="ECO:0000259" key="5">
    <source>
        <dbReference type="Pfam" id="PF13193"/>
    </source>
</evidence>
<dbReference type="Gene3D" id="3.30.300.30">
    <property type="match status" value="1"/>
</dbReference>
<dbReference type="InterPro" id="IPR042099">
    <property type="entry name" value="ANL_N_sf"/>
</dbReference>
<dbReference type="Gene3D" id="3.40.50.12780">
    <property type="entry name" value="N-terminal domain of ligase-like"/>
    <property type="match status" value="2"/>
</dbReference>
<keyword evidence="2" id="KW-0436">Ligase</keyword>
<reference evidence="6" key="1">
    <citation type="submission" date="2022-12" db="EMBL/GenBank/DDBJ databases">
        <authorList>
            <person name="Petersen C."/>
        </authorList>
    </citation>
    <scope>NUCLEOTIDE SEQUENCE</scope>
    <source>
        <strain evidence="6">IBT 16125</strain>
    </source>
</reference>
<dbReference type="EMBL" id="JAPVEA010000002">
    <property type="protein sequence ID" value="KAJ5459701.1"/>
    <property type="molecule type" value="Genomic_DNA"/>
</dbReference>
<keyword evidence="7" id="KW-1185">Reference proteome</keyword>
<keyword evidence="3" id="KW-0812">Transmembrane</keyword>
<feature type="domain" description="AMP-dependent synthetase/ligase" evidence="4">
    <location>
        <begin position="105"/>
        <end position="177"/>
    </location>
</feature>
<accession>A0AAD6CBB9</accession>
<dbReference type="Pfam" id="PF00501">
    <property type="entry name" value="AMP-binding"/>
    <property type="match status" value="2"/>
</dbReference>
<dbReference type="Pfam" id="PF13193">
    <property type="entry name" value="AMP-binding_C"/>
    <property type="match status" value="1"/>
</dbReference>
<evidence type="ECO:0000256" key="3">
    <source>
        <dbReference type="SAM" id="Phobius"/>
    </source>
</evidence>
<proteinExistence type="inferred from homology"/>
<comment type="similarity">
    <text evidence="1">Belongs to the ATP-dependent AMP-binding enzyme family.</text>
</comment>
<dbReference type="Proteomes" id="UP001213681">
    <property type="component" value="Unassembled WGS sequence"/>
</dbReference>
<sequence>MSAFDGISTIQSITGDARERPTSTCIYASTSTCHSIPIPPEPFLIDLFCNWIEDPEAVLIRDWGCEERGVIGSWSIAEFLRDVLDVRGRIWGELGVEERGRLRPGAGEEEDVFIAVVAGGCYAFVVLALAVYVIGGVIVPLSPRVHPEEAKYFLETCHASLICAVPSTATHVQNLTKTLSTTIPVFTYTPQKTPNNPSPHPLLPLRLSTTPQSNKRIRPPIYLRHNRPTKRRLPRPHLHNGRVSHTLPETTDGIQWSYLSTSYARALGRDVFSSSWLLNRLRDENLPPVTSLHLPPPLLNDVAAELANMQKNNPDGYAVVLNGIRGLKVLASGGSTVTPRQRVIWRELLRRPLVVGYGMSESLGVVACTDYGRRGEYPVDSVGLRVANVNMKIDGNGEICIKSPVLFKKYISPNPDIMKHVFDSEGFFRTGDLGKIEDDVVYLLGRASQDVIRYYLWRIHAPEVESALSQIDDIAHAVILGIKDSGCGERAAAVIVYRQQDKRHTQGLAELRRRLATECSLEAFKLPTLLKVVGNVEDIPVTETGKPIKNRIGEIYFSETAVGNGDVEVWTEKRGSDVGSRPFDWDGLQR</sequence>
<dbReference type="InterPro" id="IPR025110">
    <property type="entry name" value="AMP-bd_C"/>
</dbReference>
<dbReference type="GO" id="GO:0031956">
    <property type="term" value="F:medium-chain fatty acid-CoA ligase activity"/>
    <property type="evidence" value="ECO:0007669"/>
    <property type="project" value="TreeGrafter"/>
</dbReference>